<evidence type="ECO:0000259" key="2">
    <source>
        <dbReference type="Pfam" id="PF07484"/>
    </source>
</evidence>
<dbReference type="InterPro" id="IPR037053">
    <property type="entry name" value="Phage_tail_collar_dom_sf"/>
</dbReference>
<keyword evidence="1" id="KW-0812">Transmembrane</keyword>
<sequence length="181" mass="19354">MKLGDRLHQTIRLLTSILVCFGMAVGLSLGGYTAPANASSDPEIGEIMLVAYDFCPRNWAEANGQTISINQNAALFSLLGTNYGGNGITTFNLPDLRSRIPIGYGQGRGLNRYELGQFGGQENIRLSLDSSNAKATSSADPSAVAVVNSANLQTASVSTLQPYLALRYCIALQGLYPMRPY</sequence>
<evidence type="ECO:0000313" key="3">
    <source>
        <dbReference type="EMBL" id="MDG3495801.1"/>
    </source>
</evidence>
<feature type="domain" description="Phage tail collar" evidence="2">
    <location>
        <begin position="45"/>
        <end position="101"/>
    </location>
</feature>
<evidence type="ECO:0000313" key="4">
    <source>
        <dbReference type="Proteomes" id="UP001152872"/>
    </source>
</evidence>
<dbReference type="AlphaFoldDB" id="A0A9X4M8K8"/>
<gene>
    <name evidence="3" type="ORF">FEV09_14720</name>
</gene>
<accession>A0A9X4M8K8</accession>
<evidence type="ECO:0000256" key="1">
    <source>
        <dbReference type="SAM" id="Phobius"/>
    </source>
</evidence>
<dbReference type="Pfam" id="PF07484">
    <property type="entry name" value="Collar"/>
    <property type="match status" value="1"/>
</dbReference>
<proteinExistence type="predicted"/>
<dbReference type="InterPro" id="IPR011083">
    <property type="entry name" value="Phage_tail_collar_dom"/>
</dbReference>
<comment type="caution">
    <text evidence="3">The sequence shown here is derived from an EMBL/GenBank/DDBJ whole genome shotgun (WGS) entry which is preliminary data.</text>
</comment>
<keyword evidence="1" id="KW-0472">Membrane</keyword>
<reference evidence="3" key="1">
    <citation type="submission" date="2019-05" db="EMBL/GenBank/DDBJ databases">
        <title>Whole genome sequencing of Pseudanabaena catenata USMAC16.</title>
        <authorList>
            <person name="Khan Z."/>
            <person name="Omar W.M."/>
            <person name="Convey P."/>
            <person name="Merican F."/>
            <person name="Najimudin N."/>
        </authorList>
    </citation>
    <scope>NUCLEOTIDE SEQUENCE</scope>
    <source>
        <strain evidence="3">USMAC16</strain>
    </source>
</reference>
<dbReference type="Gene3D" id="3.90.1340.10">
    <property type="entry name" value="Phage tail collar domain"/>
    <property type="match status" value="1"/>
</dbReference>
<name>A0A9X4M8K8_9CYAN</name>
<keyword evidence="1" id="KW-1133">Transmembrane helix</keyword>
<dbReference type="Proteomes" id="UP001152872">
    <property type="component" value="Unassembled WGS sequence"/>
</dbReference>
<dbReference type="SUPFAM" id="SSF88874">
    <property type="entry name" value="Receptor-binding domain of short tail fibre protein gp12"/>
    <property type="match status" value="1"/>
</dbReference>
<dbReference type="EMBL" id="VBTY01000126">
    <property type="protein sequence ID" value="MDG3495801.1"/>
    <property type="molecule type" value="Genomic_DNA"/>
</dbReference>
<feature type="transmembrane region" description="Helical" evidence="1">
    <location>
        <begin position="12"/>
        <end position="32"/>
    </location>
</feature>
<organism evidence="3 4">
    <name type="scientific">Pseudanabaena catenata USMAC16</name>
    <dbReference type="NCBI Taxonomy" id="1855837"/>
    <lineage>
        <taxon>Bacteria</taxon>
        <taxon>Bacillati</taxon>
        <taxon>Cyanobacteriota</taxon>
        <taxon>Cyanophyceae</taxon>
        <taxon>Pseudanabaenales</taxon>
        <taxon>Pseudanabaenaceae</taxon>
        <taxon>Pseudanabaena</taxon>
    </lineage>
</organism>
<protein>
    <submittedName>
        <fullName evidence="3">Tail fiber protein</fullName>
    </submittedName>
</protein>
<dbReference type="RefSeq" id="WP_009627945.1">
    <property type="nucleotide sequence ID" value="NZ_VBTY01000126.1"/>
</dbReference>
<keyword evidence="4" id="KW-1185">Reference proteome</keyword>